<dbReference type="EMBL" id="BLXT01003024">
    <property type="protein sequence ID" value="GFN99990.1"/>
    <property type="molecule type" value="Genomic_DNA"/>
</dbReference>
<reference evidence="1 2" key="1">
    <citation type="journal article" date="2021" name="Elife">
        <title>Chloroplast acquisition without the gene transfer in kleptoplastic sea slugs, Plakobranchus ocellatus.</title>
        <authorList>
            <person name="Maeda T."/>
            <person name="Takahashi S."/>
            <person name="Yoshida T."/>
            <person name="Shimamura S."/>
            <person name="Takaki Y."/>
            <person name="Nagai Y."/>
            <person name="Toyoda A."/>
            <person name="Suzuki Y."/>
            <person name="Arimoto A."/>
            <person name="Ishii H."/>
            <person name="Satoh N."/>
            <person name="Nishiyama T."/>
            <person name="Hasebe M."/>
            <person name="Maruyama T."/>
            <person name="Minagawa J."/>
            <person name="Obokata J."/>
            <person name="Shigenobu S."/>
        </authorList>
    </citation>
    <scope>NUCLEOTIDE SEQUENCE [LARGE SCALE GENOMIC DNA]</scope>
</reference>
<accession>A0AAV3ZVL9</accession>
<keyword evidence="2" id="KW-1185">Reference proteome</keyword>
<organism evidence="1 2">
    <name type="scientific">Plakobranchus ocellatus</name>
    <dbReference type="NCBI Taxonomy" id="259542"/>
    <lineage>
        <taxon>Eukaryota</taxon>
        <taxon>Metazoa</taxon>
        <taxon>Spiralia</taxon>
        <taxon>Lophotrochozoa</taxon>
        <taxon>Mollusca</taxon>
        <taxon>Gastropoda</taxon>
        <taxon>Heterobranchia</taxon>
        <taxon>Euthyneura</taxon>
        <taxon>Panpulmonata</taxon>
        <taxon>Sacoglossa</taxon>
        <taxon>Placobranchoidea</taxon>
        <taxon>Plakobranchidae</taxon>
        <taxon>Plakobranchus</taxon>
    </lineage>
</organism>
<dbReference type="Proteomes" id="UP000735302">
    <property type="component" value="Unassembled WGS sequence"/>
</dbReference>
<dbReference type="AlphaFoldDB" id="A0AAV3ZVL9"/>
<sequence length="82" mass="8774">MANYLIMPYAKNNQDPTPGSQMLGLSVGPTLLFTLDLGSVCLSTTKGCQTFRPPSGQGVGRRLEFKTKEVLKDLSARSLGAV</sequence>
<proteinExistence type="predicted"/>
<evidence type="ECO:0000313" key="2">
    <source>
        <dbReference type="Proteomes" id="UP000735302"/>
    </source>
</evidence>
<protein>
    <submittedName>
        <fullName evidence="1">Uncharacterized protein</fullName>
    </submittedName>
</protein>
<comment type="caution">
    <text evidence="1">The sequence shown here is derived from an EMBL/GenBank/DDBJ whole genome shotgun (WGS) entry which is preliminary data.</text>
</comment>
<gene>
    <name evidence="1" type="ORF">PoB_002649600</name>
</gene>
<evidence type="ECO:0000313" key="1">
    <source>
        <dbReference type="EMBL" id="GFN99990.1"/>
    </source>
</evidence>
<name>A0AAV3ZVL9_9GAST</name>